<accession>A0A660KMS9</accession>
<protein>
    <submittedName>
        <fullName evidence="2">Uncharacterized protein</fullName>
    </submittedName>
</protein>
<evidence type="ECO:0000313" key="2">
    <source>
        <dbReference type="EMBL" id="KAE8037717.1"/>
    </source>
</evidence>
<reference evidence="2 3" key="1">
    <citation type="submission" date="2019-06" db="EMBL/GenBank/DDBJ databases">
        <title>A chromosomal-level reference genome of Carpinus fangiana (Coryloideae, Betulaceae).</title>
        <authorList>
            <person name="Yang X."/>
            <person name="Wang Z."/>
            <person name="Zhang L."/>
            <person name="Hao G."/>
            <person name="Liu J."/>
            <person name="Yang Y."/>
        </authorList>
    </citation>
    <scope>NUCLEOTIDE SEQUENCE [LARGE SCALE GENOMIC DNA]</scope>
    <source>
        <strain evidence="2">Cfa_2016G</strain>
        <tissue evidence="2">Leaf</tissue>
    </source>
</reference>
<evidence type="ECO:0000256" key="1">
    <source>
        <dbReference type="SAM" id="MobiDB-lite"/>
    </source>
</evidence>
<feature type="region of interest" description="Disordered" evidence="1">
    <location>
        <begin position="40"/>
        <end position="61"/>
    </location>
</feature>
<dbReference type="Proteomes" id="UP000327013">
    <property type="component" value="Chromosome 4"/>
</dbReference>
<organism evidence="2 3">
    <name type="scientific">Carpinus fangiana</name>
    <dbReference type="NCBI Taxonomy" id="176857"/>
    <lineage>
        <taxon>Eukaryota</taxon>
        <taxon>Viridiplantae</taxon>
        <taxon>Streptophyta</taxon>
        <taxon>Embryophyta</taxon>
        <taxon>Tracheophyta</taxon>
        <taxon>Spermatophyta</taxon>
        <taxon>Magnoliopsida</taxon>
        <taxon>eudicotyledons</taxon>
        <taxon>Gunneridae</taxon>
        <taxon>Pentapetalae</taxon>
        <taxon>rosids</taxon>
        <taxon>fabids</taxon>
        <taxon>Fagales</taxon>
        <taxon>Betulaceae</taxon>
        <taxon>Carpinus</taxon>
    </lineage>
</organism>
<proteinExistence type="predicted"/>
<dbReference type="EMBL" id="CM017324">
    <property type="protein sequence ID" value="KAE8037717.1"/>
    <property type="molecule type" value="Genomic_DNA"/>
</dbReference>
<name>A0A660KMS9_9ROSI</name>
<dbReference type="AlphaFoldDB" id="A0A660KMS9"/>
<gene>
    <name evidence="2" type="ORF">FH972_010282</name>
</gene>
<evidence type="ECO:0000313" key="3">
    <source>
        <dbReference type="Proteomes" id="UP000327013"/>
    </source>
</evidence>
<sequence>MDGGIKNVSKCEHGSESVQRSVKGSVGRNILLAVKIIRGSSSHSRRERHRDTINAEMEDMK</sequence>
<keyword evidence="3" id="KW-1185">Reference proteome</keyword>
<feature type="compositionally biased region" description="Basic and acidic residues" evidence="1">
    <location>
        <begin position="49"/>
        <end position="61"/>
    </location>
</feature>
<feature type="region of interest" description="Disordered" evidence="1">
    <location>
        <begin position="1"/>
        <end position="22"/>
    </location>
</feature>